<name>A0A1N6IKL1_9RHOB</name>
<dbReference type="STRING" id="1217970.SAMN05444002_4005"/>
<dbReference type="RefSeq" id="WP_074258143.1">
    <property type="nucleotide sequence ID" value="NZ_FSRL01000002.1"/>
</dbReference>
<keyword evidence="2" id="KW-1185">Reference proteome</keyword>
<evidence type="ECO:0000313" key="2">
    <source>
        <dbReference type="Proteomes" id="UP000184932"/>
    </source>
</evidence>
<sequence length="70" mass="7997">MAHKLRLTRKHQVALTETAHRNLKRFCDESGLSPDHALTFLFENASSVFHEETLPHRLRAFKAALAAQET</sequence>
<reference evidence="2" key="1">
    <citation type="submission" date="2016-11" db="EMBL/GenBank/DDBJ databases">
        <authorList>
            <person name="Varghese N."/>
            <person name="Submissions S."/>
        </authorList>
    </citation>
    <scope>NUCLEOTIDE SEQUENCE [LARGE SCALE GENOMIC DNA]</scope>
    <source>
        <strain evidence="2">DSM 29440</strain>
    </source>
</reference>
<evidence type="ECO:0000313" key="1">
    <source>
        <dbReference type="EMBL" id="SIO32526.1"/>
    </source>
</evidence>
<protein>
    <submittedName>
        <fullName evidence="1">Uncharacterized protein</fullName>
    </submittedName>
</protein>
<proteinExistence type="predicted"/>
<gene>
    <name evidence="1" type="ORF">SAMN05444002_4005</name>
</gene>
<accession>A0A1N6IKL1</accession>
<dbReference type="Proteomes" id="UP000184932">
    <property type="component" value="Unassembled WGS sequence"/>
</dbReference>
<dbReference type="OrthoDB" id="7644752at2"/>
<dbReference type="EMBL" id="FSRL01000002">
    <property type="protein sequence ID" value="SIO32526.1"/>
    <property type="molecule type" value="Genomic_DNA"/>
</dbReference>
<dbReference type="AlphaFoldDB" id="A0A1N6IKL1"/>
<organism evidence="1 2">
    <name type="scientific">Vannielia litorea</name>
    <dbReference type="NCBI Taxonomy" id="1217970"/>
    <lineage>
        <taxon>Bacteria</taxon>
        <taxon>Pseudomonadati</taxon>
        <taxon>Pseudomonadota</taxon>
        <taxon>Alphaproteobacteria</taxon>
        <taxon>Rhodobacterales</taxon>
        <taxon>Paracoccaceae</taxon>
        <taxon>Vannielia</taxon>
    </lineage>
</organism>